<evidence type="ECO:0000256" key="5">
    <source>
        <dbReference type="ARBA" id="ARBA00022801"/>
    </source>
</evidence>
<dbReference type="AlphaFoldDB" id="A0A2K3MRI5"/>
<dbReference type="GO" id="GO:0006629">
    <property type="term" value="P:lipid metabolic process"/>
    <property type="evidence" value="ECO:0007669"/>
    <property type="project" value="InterPro"/>
</dbReference>
<dbReference type="SUPFAM" id="SSF51695">
    <property type="entry name" value="PLC-like phosphodiesterases"/>
    <property type="match status" value="2"/>
</dbReference>
<reference evidence="9 10" key="1">
    <citation type="journal article" date="2014" name="Am. J. Bot.">
        <title>Genome assembly and annotation for red clover (Trifolium pratense; Fabaceae).</title>
        <authorList>
            <person name="Istvanek J."/>
            <person name="Jaros M."/>
            <person name="Krenek A."/>
            <person name="Repkova J."/>
        </authorList>
    </citation>
    <scope>NUCLEOTIDE SEQUENCE [LARGE SCALE GENOMIC DNA]</scope>
    <source>
        <strain evidence="10">cv. Tatra</strain>
        <tissue evidence="9">Young leaves</tissue>
    </source>
</reference>
<dbReference type="STRING" id="57577.A0A2K3MRI5"/>
<feature type="non-terminal residue" evidence="9">
    <location>
        <position position="1"/>
    </location>
</feature>
<gene>
    <name evidence="9" type="ORF">L195_g016480</name>
</gene>
<name>A0A2K3MRI5_TRIPR</name>
<dbReference type="EMBL" id="ASHM01011404">
    <property type="protein sequence ID" value="PNX93329.1"/>
    <property type="molecule type" value="Genomic_DNA"/>
</dbReference>
<keyword evidence="4" id="KW-0319">Glycerol metabolism</keyword>
<evidence type="ECO:0000256" key="7">
    <source>
        <dbReference type="ARBA" id="ARBA00047512"/>
    </source>
</evidence>
<keyword evidence="5" id="KW-0378">Hydrolase</keyword>
<sequence>GSPPLVIAHGGFSGIFPDSSDAAYILATAVSVPNVALWCDVQLTKDRVGICLPNINLENSTYIASIFQNQSVNYLVNDVPTNGYFSVDYTLKDLSNVILSQGVYSRSPLFDGTGYVINTVEDVLKIVAPQTPGLWLNIQHDAFYTQHNLSMRSYVLSVSRKVHINYISSPEGYIWPIDASLYLQPHTSLVSDAHKAGLEVYASDFANDVMSSYNYSYDPLTEYLQFIDNGDFSVDGVLTDFPITSSAAIDCFAHQGTNATRRDNTLIISQFGASGDYPACTDKAYNKAITDGVDVLDCPVQFSKDGTPFCLNSIDLLESTTVAQTSFSDLALNIPQIKSGRGIFTFNLSWTDIKGLTPSILNPFSKYTLFRNPKNKNAGTLLTLSDFLSLTKNQTSLSGILIVIENAAYLAEKQQISVTDVVIEALRNAGYDKPGSQKVYIQSTNSSVLLKFKEKTKYELVYKIDETVGDAVKAAVEDIKTFASSVVISKDSVFPRNTGFLTTFTNIVPKLKAANLSVFVEIFNNEFVSQAWDYFSDPTVEINSYIQEAEIKGVITPFPKTASRYSRNKCLLGNKAPPYMQPVQAGSLLGTVNNQSLPPALAPLPPLTKAEVVESPLPSVVKLAPASSPAAGTKSPPGNAQPKVSVCLFLSSLAVFVASILLL</sequence>
<protein>
    <recommendedName>
        <fullName evidence="2">glycerophosphodiester phosphodiesterase</fullName>
        <ecNumber evidence="2">3.1.4.46</ecNumber>
    </recommendedName>
</protein>
<keyword evidence="3" id="KW-0732">Signal</keyword>
<evidence type="ECO:0000256" key="4">
    <source>
        <dbReference type="ARBA" id="ARBA00022798"/>
    </source>
</evidence>
<dbReference type="Gene3D" id="3.20.20.190">
    <property type="entry name" value="Phosphatidylinositol (PI) phosphodiesterase"/>
    <property type="match status" value="3"/>
</dbReference>
<evidence type="ECO:0000256" key="1">
    <source>
        <dbReference type="ARBA" id="ARBA00007277"/>
    </source>
</evidence>
<dbReference type="PROSITE" id="PS51704">
    <property type="entry name" value="GP_PDE"/>
    <property type="match status" value="2"/>
</dbReference>
<feature type="domain" description="GP-PDE" evidence="8">
    <location>
        <begin position="4"/>
        <end position="272"/>
    </location>
</feature>
<dbReference type="InterPro" id="IPR030395">
    <property type="entry name" value="GP_PDE_dom"/>
</dbReference>
<comment type="catalytic activity">
    <reaction evidence="7">
        <text>a sn-glycero-3-phosphodiester + H2O = an alcohol + sn-glycerol 3-phosphate + H(+)</text>
        <dbReference type="Rhea" id="RHEA:12969"/>
        <dbReference type="ChEBI" id="CHEBI:15377"/>
        <dbReference type="ChEBI" id="CHEBI:15378"/>
        <dbReference type="ChEBI" id="CHEBI:30879"/>
        <dbReference type="ChEBI" id="CHEBI:57597"/>
        <dbReference type="ChEBI" id="CHEBI:83408"/>
        <dbReference type="EC" id="3.1.4.46"/>
    </reaction>
</comment>
<evidence type="ECO:0000256" key="6">
    <source>
        <dbReference type="ARBA" id="ARBA00023180"/>
    </source>
</evidence>
<evidence type="ECO:0000256" key="3">
    <source>
        <dbReference type="ARBA" id="ARBA00022729"/>
    </source>
</evidence>
<evidence type="ECO:0000256" key="2">
    <source>
        <dbReference type="ARBA" id="ARBA00012247"/>
    </source>
</evidence>
<keyword evidence="6" id="KW-0325">Glycoprotein</keyword>
<dbReference type="Proteomes" id="UP000236291">
    <property type="component" value="Unassembled WGS sequence"/>
</dbReference>
<dbReference type="EC" id="3.1.4.46" evidence="2"/>
<dbReference type="GO" id="GO:0006071">
    <property type="term" value="P:glycerol metabolic process"/>
    <property type="evidence" value="ECO:0007669"/>
    <property type="project" value="UniProtKB-KW"/>
</dbReference>
<evidence type="ECO:0000313" key="10">
    <source>
        <dbReference type="Proteomes" id="UP000236291"/>
    </source>
</evidence>
<reference evidence="9 10" key="2">
    <citation type="journal article" date="2017" name="Front. Plant Sci.">
        <title>Gene Classification and Mining of Molecular Markers Useful in Red Clover (Trifolium pratense) Breeding.</title>
        <authorList>
            <person name="Istvanek J."/>
            <person name="Dluhosova J."/>
            <person name="Dluhos P."/>
            <person name="Patkova L."/>
            <person name="Nedelnik J."/>
            <person name="Repkova J."/>
        </authorList>
    </citation>
    <scope>NUCLEOTIDE SEQUENCE [LARGE SCALE GENOMIC DNA]</scope>
    <source>
        <strain evidence="10">cv. Tatra</strain>
        <tissue evidence="9">Young leaves</tissue>
    </source>
</reference>
<feature type="domain" description="GP-PDE" evidence="8">
    <location>
        <begin position="265"/>
        <end position="566"/>
    </location>
</feature>
<dbReference type="GO" id="GO:0008889">
    <property type="term" value="F:glycerophosphodiester phosphodiesterase activity"/>
    <property type="evidence" value="ECO:0007669"/>
    <property type="project" value="UniProtKB-EC"/>
</dbReference>
<dbReference type="Pfam" id="PF03009">
    <property type="entry name" value="GDPD"/>
    <property type="match status" value="1"/>
</dbReference>
<accession>A0A2K3MRI5</accession>
<dbReference type="PANTHER" id="PTHR43620">
    <property type="entry name" value="GLYCEROPHOSPHORYL DIESTER PHOSPHODIESTERASE"/>
    <property type="match status" value="1"/>
</dbReference>
<comment type="similarity">
    <text evidence="1">Belongs to the glycerophosphoryl diester phosphodiesterase family.</text>
</comment>
<dbReference type="CDD" id="cd08604">
    <property type="entry name" value="GDPD_SHV3_repeat_2"/>
    <property type="match status" value="1"/>
</dbReference>
<dbReference type="FunFam" id="3.20.20.190:FF:000011">
    <property type="entry name" value="Glycerophosphodiester phosphodiesterase GDPDL3"/>
    <property type="match status" value="1"/>
</dbReference>
<dbReference type="PANTHER" id="PTHR43620:SF7">
    <property type="entry name" value="GLYCEROPHOSPHODIESTER PHOSPHODIESTERASE GDPD5-RELATED"/>
    <property type="match status" value="1"/>
</dbReference>
<dbReference type="InterPro" id="IPR017946">
    <property type="entry name" value="PLC-like_Pdiesterase_TIM-brl"/>
</dbReference>
<organism evidence="9 10">
    <name type="scientific">Trifolium pratense</name>
    <name type="common">Red clover</name>
    <dbReference type="NCBI Taxonomy" id="57577"/>
    <lineage>
        <taxon>Eukaryota</taxon>
        <taxon>Viridiplantae</taxon>
        <taxon>Streptophyta</taxon>
        <taxon>Embryophyta</taxon>
        <taxon>Tracheophyta</taxon>
        <taxon>Spermatophyta</taxon>
        <taxon>Magnoliopsida</taxon>
        <taxon>eudicotyledons</taxon>
        <taxon>Gunneridae</taxon>
        <taxon>Pentapetalae</taxon>
        <taxon>rosids</taxon>
        <taxon>fabids</taxon>
        <taxon>Fabales</taxon>
        <taxon>Fabaceae</taxon>
        <taxon>Papilionoideae</taxon>
        <taxon>50 kb inversion clade</taxon>
        <taxon>NPAAA clade</taxon>
        <taxon>Hologalegina</taxon>
        <taxon>IRL clade</taxon>
        <taxon>Trifolieae</taxon>
        <taxon>Trifolium</taxon>
    </lineage>
</organism>
<evidence type="ECO:0000313" key="9">
    <source>
        <dbReference type="EMBL" id="PNX93329.1"/>
    </source>
</evidence>
<proteinExistence type="inferred from homology"/>
<evidence type="ECO:0000259" key="8">
    <source>
        <dbReference type="PROSITE" id="PS51704"/>
    </source>
</evidence>
<comment type="caution">
    <text evidence="9">The sequence shown here is derived from an EMBL/GenBank/DDBJ whole genome shotgun (WGS) entry which is preliminary data.</text>
</comment>